<evidence type="ECO:0000256" key="1">
    <source>
        <dbReference type="ARBA" id="ARBA00004141"/>
    </source>
</evidence>
<dbReference type="GO" id="GO:0008528">
    <property type="term" value="F:G protein-coupled peptide receptor activity"/>
    <property type="evidence" value="ECO:0007669"/>
    <property type="project" value="TreeGrafter"/>
</dbReference>
<feature type="transmembrane region" description="Helical" evidence="5">
    <location>
        <begin position="158"/>
        <end position="177"/>
    </location>
</feature>
<keyword evidence="2 5" id="KW-0812">Transmembrane</keyword>
<dbReference type="GO" id="GO:0007188">
    <property type="term" value="P:adenylate cyclase-modulating G protein-coupled receptor signaling pathway"/>
    <property type="evidence" value="ECO:0007669"/>
    <property type="project" value="TreeGrafter"/>
</dbReference>
<dbReference type="PANTHER" id="PTHR45620:SF32">
    <property type="entry name" value="DIURETIC HORMONE 31 RECEPTOR, ISOFORM C"/>
    <property type="match status" value="1"/>
</dbReference>
<dbReference type="Proteomes" id="UP000770661">
    <property type="component" value="Unassembled WGS sequence"/>
</dbReference>
<keyword evidence="4 5" id="KW-0472">Membrane</keyword>
<dbReference type="GO" id="GO:0005886">
    <property type="term" value="C:plasma membrane"/>
    <property type="evidence" value="ECO:0007669"/>
    <property type="project" value="TreeGrafter"/>
</dbReference>
<dbReference type="InterPro" id="IPR017981">
    <property type="entry name" value="GPCR_2-like_7TM"/>
</dbReference>
<keyword evidence="8" id="KW-1185">Reference proteome</keyword>
<proteinExistence type="predicted"/>
<evidence type="ECO:0000256" key="3">
    <source>
        <dbReference type="ARBA" id="ARBA00022989"/>
    </source>
</evidence>
<evidence type="ECO:0000256" key="5">
    <source>
        <dbReference type="SAM" id="Phobius"/>
    </source>
</evidence>
<keyword evidence="3 5" id="KW-1133">Transmembrane helix</keyword>
<dbReference type="EMBL" id="JACEEZ010002993">
    <property type="protein sequence ID" value="KAG0727766.1"/>
    <property type="molecule type" value="Genomic_DNA"/>
</dbReference>
<comment type="subcellular location">
    <subcellularLocation>
        <location evidence="1">Membrane</location>
        <topology evidence="1">Multi-pass membrane protein</topology>
    </subcellularLocation>
</comment>
<gene>
    <name evidence="7" type="primary">calcrla</name>
    <name evidence="7" type="ORF">GWK47_033959</name>
</gene>
<organism evidence="7 8">
    <name type="scientific">Chionoecetes opilio</name>
    <name type="common">Atlantic snow crab</name>
    <name type="synonym">Cancer opilio</name>
    <dbReference type="NCBI Taxonomy" id="41210"/>
    <lineage>
        <taxon>Eukaryota</taxon>
        <taxon>Metazoa</taxon>
        <taxon>Ecdysozoa</taxon>
        <taxon>Arthropoda</taxon>
        <taxon>Crustacea</taxon>
        <taxon>Multicrustacea</taxon>
        <taxon>Malacostraca</taxon>
        <taxon>Eumalacostraca</taxon>
        <taxon>Eucarida</taxon>
        <taxon>Decapoda</taxon>
        <taxon>Pleocyemata</taxon>
        <taxon>Brachyura</taxon>
        <taxon>Eubrachyura</taxon>
        <taxon>Majoidea</taxon>
        <taxon>Majidae</taxon>
        <taxon>Chionoecetes</taxon>
    </lineage>
</organism>
<dbReference type="InterPro" id="IPR000832">
    <property type="entry name" value="GPCR_2_secretin-like"/>
</dbReference>
<evidence type="ECO:0000259" key="6">
    <source>
        <dbReference type="PROSITE" id="PS50261"/>
    </source>
</evidence>
<dbReference type="OrthoDB" id="7480422at2759"/>
<dbReference type="GO" id="GO:0007166">
    <property type="term" value="P:cell surface receptor signaling pathway"/>
    <property type="evidence" value="ECO:0007669"/>
    <property type="project" value="InterPro"/>
</dbReference>
<dbReference type="PROSITE" id="PS50261">
    <property type="entry name" value="G_PROTEIN_RECEP_F2_4"/>
    <property type="match status" value="1"/>
</dbReference>
<sequence>MSWLLDGRGLEILYKTQVRSSLEYACLAWGGAANKHLAFLDKVQARAVRIIKDNNAGQEPHLTTLQHQRDVAGLTVVFKVQVKRVSHLQALWQPYHLALVTTRAIALATGKLKCKRVTIHKNLFASFIINNTMWLVWYKCVVEDTDVLFNNSGRIMKWFILLGWGAPAFLITLYAIFRGMSEAHNNHCWITEGPYNYILNGPVVVSLLLNLFFLVNIVRVLVTKLRAVNTAPDTHSTRKVRFVLAD</sequence>
<keyword evidence="7" id="KW-0675">Receptor</keyword>
<comment type="caution">
    <text evidence="7">The sequence shown here is derived from an EMBL/GenBank/DDBJ whole genome shotgun (WGS) entry which is preliminary data.</text>
</comment>
<feature type="domain" description="G-protein coupled receptors family 2 profile 2" evidence="6">
    <location>
        <begin position="109"/>
        <end position="246"/>
    </location>
</feature>
<dbReference type="Gene3D" id="1.20.1070.10">
    <property type="entry name" value="Rhodopsin 7-helix transmembrane proteins"/>
    <property type="match status" value="1"/>
</dbReference>
<evidence type="ECO:0000313" key="7">
    <source>
        <dbReference type="EMBL" id="KAG0727766.1"/>
    </source>
</evidence>
<dbReference type="Pfam" id="PF00002">
    <property type="entry name" value="7tm_2"/>
    <property type="match status" value="2"/>
</dbReference>
<reference evidence="7" key="1">
    <citation type="submission" date="2020-07" db="EMBL/GenBank/DDBJ databases">
        <title>The High-quality genome of the commercially important snow crab, Chionoecetes opilio.</title>
        <authorList>
            <person name="Jeong J.-H."/>
            <person name="Ryu S."/>
        </authorList>
    </citation>
    <scope>NUCLEOTIDE SEQUENCE</scope>
    <source>
        <strain evidence="7">MADBK_172401_WGS</strain>
        <tissue evidence="7">Digestive gland</tissue>
    </source>
</reference>
<accession>A0A8J4YPF1</accession>
<dbReference type="AlphaFoldDB" id="A0A8J4YPF1"/>
<feature type="transmembrane region" description="Helical" evidence="5">
    <location>
        <begin position="197"/>
        <end position="218"/>
    </location>
</feature>
<dbReference type="PANTHER" id="PTHR45620">
    <property type="entry name" value="PDF RECEPTOR-LIKE PROTEIN-RELATED"/>
    <property type="match status" value="1"/>
</dbReference>
<name>A0A8J4YPF1_CHIOP</name>
<dbReference type="InterPro" id="IPR050332">
    <property type="entry name" value="GPCR_2"/>
</dbReference>
<protein>
    <submittedName>
        <fullName evidence="7">Calcitonin gene-related peptide type 1 receptor</fullName>
    </submittedName>
</protein>
<evidence type="ECO:0000256" key="4">
    <source>
        <dbReference type="ARBA" id="ARBA00023136"/>
    </source>
</evidence>
<evidence type="ECO:0000313" key="8">
    <source>
        <dbReference type="Proteomes" id="UP000770661"/>
    </source>
</evidence>
<evidence type="ECO:0000256" key="2">
    <source>
        <dbReference type="ARBA" id="ARBA00022692"/>
    </source>
</evidence>